<dbReference type="InterPro" id="IPR005229">
    <property type="entry name" value="YicC/YloC-like"/>
</dbReference>
<name>A0ABT2TPF3_9FIRM</name>
<keyword evidence="9" id="KW-1185">Reference proteome</keyword>
<proteinExistence type="inferred from homology"/>
<evidence type="ECO:0000256" key="5">
    <source>
        <dbReference type="ARBA" id="ARBA00035648"/>
    </source>
</evidence>
<evidence type="ECO:0000256" key="1">
    <source>
        <dbReference type="ARBA" id="ARBA00001968"/>
    </source>
</evidence>
<comment type="cofactor">
    <cofactor evidence="1">
        <name>a divalent metal cation</name>
        <dbReference type="ChEBI" id="CHEBI:60240"/>
    </cofactor>
</comment>
<dbReference type="Proteomes" id="UP001652409">
    <property type="component" value="Unassembled WGS sequence"/>
</dbReference>
<sequence length="292" mass="33824">MIKSMTGFGRAEVITKERKITVELKSVNHRYLDLSIKMPRKLSFLESTVRNLLKKYIQRGKVDVFISYEDYTLSQGSLKYNRELAAEYLGYLKEMAQDFGLDYDMKVSALSRYPDVFTMEEQSLDEEELWNCLEQPLMEACEKFVAAREREGEHLKNDLVLKLQGLDEKVTMVEQRSPLVVDAYKEKLEAKVHELLADTQFDDARIAAEVVMFSDKICNDEETVRLHSHIAGMRKMLEESEGIGRKLDFMAQEMNREANTILSKSSDLVISDIAIDLKTEIEKIREQIQNIE</sequence>
<feature type="domain" description="Endoribonuclease YicC-like N-terminal" evidence="6">
    <location>
        <begin position="2"/>
        <end position="156"/>
    </location>
</feature>
<evidence type="ECO:0000256" key="2">
    <source>
        <dbReference type="ARBA" id="ARBA00022722"/>
    </source>
</evidence>
<evidence type="ECO:0000259" key="7">
    <source>
        <dbReference type="Pfam" id="PF08340"/>
    </source>
</evidence>
<organism evidence="8 9">
    <name type="scientific">Blautia ammoniilytica</name>
    <dbReference type="NCBI Taxonomy" id="2981782"/>
    <lineage>
        <taxon>Bacteria</taxon>
        <taxon>Bacillati</taxon>
        <taxon>Bacillota</taxon>
        <taxon>Clostridia</taxon>
        <taxon>Lachnospirales</taxon>
        <taxon>Lachnospiraceae</taxon>
        <taxon>Blautia</taxon>
    </lineage>
</organism>
<comment type="caution">
    <text evidence="8">The sequence shown here is derived from an EMBL/GenBank/DDBJ whole genome shotgun (WGS) entry which is preliminary data.</text>
</comment>
<dbReference type="PANTHER" id="PTHR30636:SF3">
    <property type="entry name" value="UPF0701 PROTEIN YICC"/>
    <property type="match status" value="1"/>
</dbReference>
<reference evidence="8 9" key="1">
    <citation type="journal article" date="2021" name="ISME Commun">
        <title>Automated analysis of genomic sequences facilitates high-throughput and comprehensive description of bacteria.</title>
        <authorList>
            <person name="Hitch T.C.A."/>
        </authorList>
    </citation>
    <scope>NUCLEOTIDE SEQUENCE [LARGE SCALE GENOMIC DNA]</scope>
    <source>
        <strain evidence="8 9">Sanger_23</strain>
    </source>
</reference>
<dbReference type="NCBIfam" id="TIGR00255">
    <property type="entry name" value="YicC/YloC family endoribonuclease"/>
    <property type="match status" value="1"/>
</dbReference>
<evidence type="ECO:0000256" key="3">
    <source>
        <dbReference type="ARBA" id="ARBA00022759"/>
    </source>
</evidence>
<dbReference type="Pfam" id="PF08340">
    <property type="entry name" value="YicC-like_C"/>
    <property type="match status" value="1"/>
</dbReference>
<feature type="domain" description="Endoribonuclease YicC-like C-terminal" evidence="7">
    <location>
        <begin position="173"/>
        <end position="292"/>
    </location>
</feature>
<dbReference type="Pfam" id="PF03755">
    <property type="entry name" value="YicC-like_N"/>
    <property type="match status" value="1"/>
</dbReference>
<accession>A0ABT2TPF3</accession>
<dbReference type="RefSeq" id="WP_158420317.1">
    <property type="nucleotide sequence ID" value="NZ_JAOQJL010000002.1"/>
</dbReference>
<evidence type="ECO:0000256" key="4">
    <source>
        <dbReference type="ARBA" id="ARBA00022801"/>
    </source>
</evidence>
<keyword evidence="4" id="KW-0378">Hydrolase</keyword>
<evidence type="ECO:0000313" key="8">
    <source>
        <dbReference type="EMBL" id="MCU6764095.1"/>
    </source>
</evidence>
<dbReference type="PANTHER" id="PTHR30636">
    <property type="entry name" value="UPF0701 PROTEIN YICC"/>
    <property type="match status" value="1"/>
</dbReference>
<evidence type="ECO:0000259" key="6">
    <source>
        <dbReference type="Pfam" id="PF03755"/>
    </source>
</evidence>
<gene>
    <name evidence="8" type="ORF">OCV61_01565</name>
</gene>
<keyword evidence="2" id="KW-0540">Nuclease</keyword>
<keyword evidence="3" id="KW-0255">Endonuclease</keyword>
<dbReference type="EMBL" id="JAOQJL010000002">
    <property type="protein sequence ID" value="MCU6764095.1"/>
    <property type="molecule type" value="Genomic_DNA"/>
</dbReference>
<protein>
    <submittedName>
        <fullName evidence="8">YicC family protein</fullName>
    </submittedName>
</protein>
<comment type="similarity">
    <text evidence="5">Belongs to the YicC/YloC family.</text>
</comment>
<evidence type="ECO:0000313" key="9">
    <source>
        <dbReference type="Proteomes" id="UP001652409"/>
    </source>
</evidence>
<dbReference type="InterPro" id="IPR013527">
    <property type="entry name" value="YicC-like_N"/>
</dbReference>
<dbReference type="InterPro" id="IPR013551">
    <property type="entry name" value="YicC-like_C"/>
</dbReference>